<evidence type="ECO:0000256" key="1">
    <source>
        <dbReference type="ARBA" id="ARBA00004651"/>
    </source>
</evidence>
<evidence type="ECO:0000256" key="6">
    <source>
        <dbReference type="ARBA" id="ARBA00023136"/>
    </source>
</evidence>
<dbReference type="InterPro" id="IPR009078">
    <property type="entry name" value="Ferritin-like_SF"/>
</dbReference>
<feature type="transmembrane region" description="Helical" evidence="7">
    <location>
        <begin position="147"/>
        <end position="169"/>
    </location>
</feature>
<sequence>MDRSDYAILTVIAVITVTIGLVTTNQSLGTFFAESARQAATTTAAMAWITWWALVLGFAIAGGVEAWVSTQQISELLEGHGPRSLGVATFFGFVSSSCSYSAIATAKNLYKKGASAAAALAAFQFASTNLVIEIGIVIWLLLGWEFLLADIIGGLLLIGLMSIGFVYVVPDKILDEARENVTDDEGITVQDPVCGMDVDPEETDYSIEHDGQTYYFCSQSCKDSFDPEAANTSIPEKATSWSGWKSLADKQWKEWAMLWDEIAIGFIFAGLIAGFIPESVWTSVFSGATFGLPVYVLWTAALGAIIGVVTFVCSVGNVPFGTVLWTRGLPFGSVLSYIFADLIVPPIMKAYDEYYGTTFAAVLSLMIFVTAVIAGFVIHFLFLSVGLIPSRAAAEVAEVSIELNYKLVLNVLATVFFLFLYWLHKQDSVGGGERSSEDHATMMN</sequence>
<dbReference type="OrthoDB" id="37898at2157"/>
<gene>
    <name evidence="9" type="ORF">DJ70_01740</name>
</gene>
<feature type="transmembrane region" description="Helical" evidence="7">
    <location>
        <begin position="116"/>
        <end position="141"/>
    </location>
</feature>
<name>A0A256IQV5_9EURY</name>
<dbReference type="Pfam" id="PF04945">
    <property type="entry name" value="YHS"/>
    <property type="match status" value="1"/>
</dbReference>
<feature type="transmembrane region" description="Helical" evidence="7">
    <location>
        <begin position="6"/>
        <end position="24"/>
    </location>
</feature>
<dbReference type="InterPro" id="IPR053166">
    <property type="entry name" value="UPF0718_permease"/>
</dbReference>
<evidence type="ECO:0000313" key="10">
    <source>
        <dbReference type="Proteomes" id="UP000216308"/>
    </source>
</evidence>
<dbReference type="Proteomes" id="UP000216308">
    <property type="component" value="Unassembled WGS sequence"/>
</dbReference>
<dbReference type="Gene3D" id="1.10.620.20">
    <property type="entry name" value="Ribonucleotide Reductase, subunit A"/>
    <property type="match status" value="1"/>
</dbReference>
<dbReference type="PANTHER" id="PTHR42775:SF1">
    <property type="entry name" value="PERMEASE RV2963-RELATED"/>
    <property type="match status" value="1"/>
</dbReference>
<dbReference type="InterPro" id="IPR005524">
    <property type="entry name" value="DUF318"/>
</dbReference>
<organism evidence="9 10">
    <name type="scientific">Halorubrum halodurans</name>
    <dbReference type="NCBI Taxonomy" id="1383851"/>
    <lineage>
        <taxon>Archaea</taxon>
        <taxon>Methanobacteriati</taxon>
        <taxon>Methanobacteriota</taxon>
        <taxon>Stenosarchaea group</taxon>
        <taxon>Halobacteria</taxon>
        <taxon>Halobacteriales</taxon>
        <taxon>Haloferacaceae</taxon>
        <taxon>Halorubrum</taxon>
    </lineage>
</organism>
<reference evidence="9 10" key="1">
    <citation type="journal article" date="2014" name="Front. Microbiol.">
        <title>Population and genomic analysis of the genus Halorubrum.</title>
        <authorList>
            <person name="Fullmer M.S."/>
            <person name="Soucy S.M."/>
            <person name="Swithers K.S."/>
            <person name="Makkay A.M."/>
            <person name="Wheeler R."/>
            <person name="Ventosa A."/>
            <person name="Gogarten J.P."/>
            <person name="Papke R.T."/>
        </authorList>
    </citation>
    <scope>NUCLEOTIDE SEQUENCE [LARGE SCALE GENOMIC DNA]</scope>
    <source>
        <strain evidence="9 10">Cb34</strain>
    </source>
</reference>
<dbReference type="SMART" id="SM00746">
    <property type="entry name" value="TRASH"/>
    <property type="match status" value="1"/>
</dbReference>
<keyword evidence="6 7" id="KW-0472">Membrane</keyword>
<evidence type="ECO:0000256" key="2">
    <source>
        <dbReference type="ARBA" id="ARBA00006386"/>
    </source>
</evidence>
<feature type="transmembrane region" description="Helical" evidence="7">
    <location>
        <begin position="328"/>
        <end position="348"/>
    </location>
</feature>
<feature type="transmembrane region" description="Helical" evidence="7">
    <location>
        <begin position="296"/>
        <end position="316"/>
    </location>
</feature>
<keyword evidence="3" id="KW-1003">Cell membrane</keyword>
<dbReference type="AlphaFoldDB" id="A0A256IQV5"/>
<dbReference type="Pfam" id="PF03773">
    <property type="entry name" value="ArsP_1"/>
    <property type="match status" value="1"/>
</dbReference>
<feature type="transmembrane region" description="Helical" evidence="7">
    <location>
        <begin position="354"/>
        <end position="382"/>
    </location>
</feature>
<dbReference type="InterPro" id="IPR007029">
    <property type="entry name" value="YHS_dom"/>
</dbReference>
<dbReference type="GO" id="GO:0016491">
    <property type="term" value="F:oxidoreductase activity"/>
    <property type="evidence" value="ECO:0007669"/>
    <property type="project" value="InterPro"/>
</dbReference>
<dbReference type="SUPFAM" id="SSF47240">
    <property type="entry name" value="Ferritin-like"/>
    <property type="match status" value="1"/>
</dbReference>
<feature type="transmembrane region" description="Helical" evidence="7">
    <location>
        <begin position="45"/>
        <end position="64"/>
    </location>
</feature>
<evidence type="ECO:0000256" key="7">
    <source>
        <dbReference type="SAM" id="Phobius"/>
    </source>
</evidence>
<proteinExistence type="inferred from homology"/>
<comment type="similarity">
    <text evidence="2">Belongs to the UPF0718 family.</text>
</comment>
<evidence type="ECO:0000256" key="3">
    <source>
        <dbReference type="ARBA" id="ARBA00022475"/>
    </source>
</evidence>
<dbReference type="InterPro" id="IPR012348">
    <property type="entry name" value="RNR-like"/>
</dbReference>
<accession>A0A256IQV5</accession>
<comment type="caution">
    <text evidence="9">The sequence shown here is derived from an EMBL/GenBank/DDBJ whole genome shotgun (WGS) entry which is preliminary data.</text>
</comment>
<feature type="transmembrane region" description="Helical" evidence="7">
    <location>
        <begin position="403"/>
        <end position="423"/>
    </location>
</feature>
<evidence type="ECO:0000259" key="8">
    <source>
        <dbReference type="SMART" id="SM00746"/>
    </source>
</evidence>
<keyword evidence="4 7" id="KW-0812">Transmembrane</keyword>
<keyword evidence="10" id="KW-1185">Reference proteome</keyword>
<comment type="subcellular location">
    <subcellularLocation>
        <location evidence="1">Cell membrane</location>
        <topology evidence="1">Multi-pass membrane protein</topology>
    </subcellularLocation>
</comment>
<feature type="domain" description="TRASH" evidence="8">
    <location>
        <begin position="191"/>
        <end position="229"/>
    </location>
</feature>
<evidence type="ECO:0000256" key="5">
    <source>
        <dbReference type="ARBA" id="ARBA00022989"/>
    </source>
</evidence>
<feature type="transmembrane region" description="Helical" evidence="7">
    <location>
        <begin position="255"/>
        <end position="276"/>
    </location>
</feature>
<feature type="transmembrane region" description="Helical" evidence="7">
    <location>
        <begin position="84"/>
        <end position="104"/>
    </location>
</feature>
<dbReference type="EMBL" id="NHPJ01000017">
    <property type="protein sequence ID" value="OYR58895.1"/>
    <property type="molecule type" value="Genomic_DNA"/>
</dbReference>
<dbReference type="InterPro" id="IPR011017">
    <property type="entry name" value="TRASH_dom"/>
</dbReference>
<dbReference type="GO" id="GO:0005886">
    <property type="term" value="C:plasma membrane"/>
    <property type="evidence" value="ECO:0007669"/>
    <property type="project" value="UniProtKB-SubCell"/>
</dbReference>
<evidence type="ECO:0000313" key="9">
    <source>
        <dbReference type="EMBL" id="OYR58895.1"/>
    </source>
</evidence>
<evidence type="ECO:0000256" key="4">
    <source>
        <dbReference type="ARBA" id="ARBA00022692"/>
    </source>
</evidence>
<dbReference type="RefSeq" id="WP_094529609.1">
    <property type="nucleotide sequence ID" value="NZ_NHPJ01000017.1"/>
</dbReference>
<protein>
    <submittedName>
        <fullName evidence="9">Permease</fullName>
    </submittedName>
</protein>
<dbReference type="PANTHER" id="PTHR42775">
    <property type="entry name" value="PERMEASE RV2963-RELATED"/>
    <property type="match status" value="1"/>
</dbReference>
<keyword evidence="5 7" id="KW-1133">Transmembrane helix</keyword>